<organism evidence="7 8">
    <name type="scientific">Thermus scotoductus</name>
    <dbReference type="NCBI Taxonomy" id="37636"/>
    <lineage>
        <taxon>Bacteria</taxon>
        <taxon>Thermotogati</taxon>
        <taxon>Deinococcota</taxon>
        <taxon>Deinococci</taxon>
        <taxon>Thermales</taxon>
        <taxon>Thermaceae</taxon>
        <taxon>Thermus</taxon>
    </lineage>
</organism>
<dbReference type="EMBL" id="PELZ01000452">
    <property type="protein sequence ID" value="RTH32329.1"/>
    <property type="molecule type" value="Genomic_DNA"/>
</dbReference>
<feature type="transmembrane region" description="Helical" evidence="5">
    <location>
        <begin position="195"/>
        <end position="211"/>
    </location>
</feature>
<gene>
    <name evidence="7" type="ORF">CSW37_12160</name>
</gene>
<evidence type="ECO:0000256" key="3">
    <source>
        <dbReference type="ARBA" id="ARBA00022989"/>
    </source>
</evidence>
<evidence type="ECO:0000313" key="7">
    <source>
        <dbReference type="EMBL" id="RTH32329.1"/>
    </source>
</evidence>
<keyword evidence="2 5" id="KW-0812">Transmembrane</keyword>
<dbReference type="Proteomes" id="UP000288051">
    <property type="component" value="Unassembled WGS sequence"/>
</dbReference>
<dbReference type="InterPro" id="IPR051533">
    <property type="entry name" value="WaaL-like"/>
</dbReference>
<feature type="transmembrane region" description="Helical" evidence="5">
    <location>
        <begin position="99"/>
        <end position="118"/>
    </location>
</feature>
<dbReference type="PANTHER" id="PTHR37422:SF13">
    <property type="entry name" value="LIPOPOLYSACCHARIDE BIOSYNTHESIS PROTEIN PA4999-RELATED"/>
    <property type="match status" value="1"/>
</dbReference>
<evidence type="ECO:0000313" key="8">
    <source>
        <dbReference type="Proteomes" id="UP000288051"/>
    </source>
</evidence>
<name>A0A430S948_THESC</name>
<feature type="transmembrane region" description="Helical" evidence="5">
    <location>
        <begin position="130"/>
        <end position="152"/>
    </location>
</feature>
<evidence type="ECO:0000256" key="5">
    <source>
        <dbReference type="SAM" id="Phobius"/>
    </source>
</evidence>
<dbReference type="GO" id="GO:0016020">
    <property type="term" value="C:membrane"/>
    <property type="evidence" value="ECO:0007669"/>
    <property type="project" value="UniProtKB-SubCell"/>
</dbReference>
<evidence type="ECO:0000259" key="6">
    <source>
        <dbReference type="Pfam" id="PF04932"/>
    </source>
</evidence>
<feature type="transmembrane region" description="Helical" evidence="5">
    <location>
        <begin position="12"/>
        <end position="30"/>
    </location>
</feature>
<accession>A0A430S948</accession>
<feature type="transmembrane region" description="Helical" evidence="5">
    <location>
        <begin position="231"/>
        <end position="253"/>
    </location>
</feature>
<dbReference type="AlphaFoldDB" id="A0A430S948"/>
<keyword evidence="3 5" id="KW-1133">Transmembrane helix</keyword>
<sequence>MGQSLASKRKVSLEGITLFAIFMSTALLSLRTPTGEELIPYAPYFMLALQLTFAITALGHVRLRLSKEYQPVLATFLLLGFLFMLSFSTAYWSSYPDLVAQRSLLVFVPLLLVVLLSWSDPNPKATFTLVSRGLVAFASSLSVIGLLLYFLGTQVVLEGVRVQTLSLGPVALSQALYGVPPFLRISSLTGNPNTLAMWIFVGTVLTIYLLHNRQLGRLIGMLLLGLQFTALLFTFSRTGIIATIIGVGFYSLWSGGSVSESLKRLFWGVLVVILGIAVFTARDTTSVESSAFDLNMRDDIWASLISSFLEKPITGVGFGVSNEAVLLPSGIDRAGHNAHLQILVETGLPGYLLFLATCLLVLMTAWRRMAKAWSSGQVTPLAAVSAILVSLLVNQLAEGSILRYDFHTFFWGYLLVAGSHPGMMGGKS</sequence>
<proteinExistence type="predicted"/>
<evidence type="ECO:0000256" key="1">
    <source>
        <dbReference type="ARBA" id="ARBA00004141"/>
    </source>
</evidence>
<feature type="transmembrane region" description="Helical" evidence="5">
    <location>
        <begin position="73"/>
        <end position="93"/>
    </location>
</feature>
<comment type="caution">
    <text evidence="7">The sequence shown here is derived from an EMBL/GenBank/DDBJ whole genome shotgun (WGS) entry which is preliminary data.</text>
</comment>
<keyword evidence="4 5" id="KW-0472">Membrane</keyword>
<feature type="transmembrane region" description="Helical" evidence="5">
    <location>
        <begin position="265"/>
        <end position="282"/>
    </location>
</feature>
<feature type="transmembrane region" description="Helical" evidence="5">
    <location>
        <begin position="42"/>
        <end position="61"/>
    </location>
</feature>
<dbReference type="InterPro" id="IPR007016">
    <property type="entry name" value="O-antigen_ligase-rel_domated"/>
</dbReference>
<feature type="domain" description="O-antigen ligase-related" evidence="6">
    <location>
        <begin position="224"/>
        <end position="355"/>
    </location>
</feature>
<dbReference type="PANTHER" id="PTHR37422">
    <property type="entry name" value="TEICHURONIC ACID BIOSYNTHESIS PROTEIN TUAE"/>
    <property type="match status" value="1"/>
</dbReference>
<comment type="subcellular location">
    <subcellularLocation>
        <location evidence="1">Membrane</location>
        <topology evidence="1">Multi-pass membrane protein</topology>
    </subcellularLocation>
</comment>
<dbReference type="Pfam" id="PF04932">
    <property type="entry name" value="Wzy_C"/>
    <property type="match status" value="1"/>
</dbReference>
<protein>
    <recommendedName>
        <fullName evidence="6">O-antigen ligase-related domain-containing protein</fullName>
    </recommendedName>
</protein>
<evidence type="ECO:0000256" key="4">
    <source>
        <dbReference type="ARBA" id="ARBA00023136"/>
    </source>
</evidence>
<evidence type="ECO:0000256" key="2">
    <source>
        <dbReference type="ARBA" id="ARBA00022692"/>
    </source>
</evidence>
<feature type="transmembrane region" description="Helical" evidence="5">
    <location>
        <begin position="348"/>
        <end position="366"/>
    </location>
</feature>
<reference evidence="7 8" key="1">
    <citation type="journal article" date="2019" name="Extremophiles">
        <title>Biogeography of thermophiles and predominance of Thermus scotoductus in domestic water heaters.</title>
        <authorList>
            <person name="Wilpiszeski R.L."/>
            <person name="Zhang Z."/>
            <person name="House C.H."/>
        </authorList>
    </citation>
    <scope>NUCLEOTIDE SEQUENCE [LARGE SCALE GENOMIC DNA]</scope>
    <source>
        <strain evidence="7 8">24_S24</strain>
    </source>
</reference>